<dbReference type="SMART" id="SM00382">
    <property type="entry name" value="AAA"/>
    <property type="match status" value="1"/>
</dbReference>
<dbReference type="EMBL" id="RKRK01000006">
    <property type="protein sequence ID" value="RPF54782.1"/>
    <property type="molecule type" value="Genomic_DNA"/>
</dbReference>
<keyword evidence="3" id="KW-1185">Reference proteome</keyword>
<dbReference type="Pfam" id="PF01695">
    <property type="entry name" value="IstB_IS21"/>
    <property type="match status" value="1"/>
</dbReference>
<proteinExistence type="predicted"/>
<accession>A0A3N5C5U0</accession>
<comment type="caution">
    <text evidence="2">The sequence shown here is derived from an EMBL/GenBank/DDBJ whole genome shotgun (WGS) entry which is preliminary data.</text>
</comment>
<dbReference type="PANTHER" id="PTHR30050">
    <property type="entry name" value="CHROMOSOMAL REPLICATION INITIATOR PROTEIN DNAA"/>
    <property type="match status" value="1"/>
</dbReference>
<protein>
    <submittedName>
        <fullName evidence="2">DNA replication protein DnaC</fullName>
    </submittedName>
</protein>
<dbReference type="Proteomes" id="UP000277108">
    <property type="component" value="Unassembled WGS sequence"/>
</dbReference>
<dbReference type="AlphaFoldDB" id="A0A3N5C5U0"/>
<reference evidence="2 3" key="1">
    <citation type="submission" date="2018-11" db="EMBL/GenBank/DDBJ databases">
        <title>Genomic Encyclopedia of Type Strains, Phase IV (KMG-IV): sequencing the most valuable type-strain genomes for metagenomic binning, comparative biology and taxonomic classification.</title>
        <authorList>
            <person name="Goeker M."/>
        </authorList>
    </citation>
    <scope>NUCLEOTIDE SEQUENCE [LARGE SCALE GENOMIC DNA]</scope>
    <source>
        <strain evidence="2 3">DSM 29158</strain>
    </source>
</reference>
<dbReference type="RefSeq" id="WP_170152816.1">
    <property type="nucleotide sequence ID" value="NZ_RKRK01000006.1"/>
</dbReference>
<sequence>MTQTNEKNCPLSGVCNVAGTLPQCTTDCSPYISVTRRYKASQLPKDYTTTFMSNSPVRATQEAIYATLDTYIKSFSMDGVRIKNVYLMSESPGTGKTTTASALLNEYIRRRFMYYVKRKEEVPQELALFLDMTEWQNRYNMATMSKDEDKLDGIAKDIERYSEVEFLVIDDIGLRTATEAFRGYVHTIINARTTNSLPIVFTSNVPITELRNVFDDRLYDRVRDQCIELPFDGQSKRGRR</sequence>
<dbReference type="GO" id="GO:0006260">
    <property type="term" value="P:DNA replication"/>
    <property type="evidence" value="ECO:0007669"/>
    <property type="project" value="TreeGrafter"/>
</dbReference>
<dbReference type="Gene3D" id="3.40.50.300">
    <property type="entry name" value="P-loop containing nucleotide triphosphate hydrolases"/>
    <property type="match status" value="1"/>
</dbReference>
<dbReference type="PANTHER" id="PTHR30050:SF4">
    <property type="entry name" value="ATP-BINDING PROTEIN RV3427C IN INSERTION SEQUENCE-RELATED"/>
    <property type="match status" value="1"/>
</dbReference>
<organism evidence="2 3">
    <name type="scientific">Abyssicoccus albus</name>
    <dbReference type="NCBI Taxonomy" id="1817405"/>
    <lineage>
        <taxon>Bacteria</taxon>
        <taxon>Bacillati</taxon>
        <taxon>Bacillota</taxon>
        <taxon>Bacilli</taxon>
        <taxon>Bacillales</taxon>
        <taxon>Abyssicoccaceae</taxon>
    </lineage>
</organism>
<evidence type="ECO:0000313" key="2">
    <source>
        <dbReference type="EMBL" id="RPF54782.1"/>
    </source>
</evidence>
<dbReference type="GO" id="GO:0005524">
    <property type="term" value="F:ATP binding"/>
    <property type="evidence" value="ECO:0007669"/>
    <property type="project" value="InterPro"/>
</dbReference>
<gene>
    <name evidence="2" type="ORF">EDD62_1743</name>
</gene>
<name>A0A3N5C5U0_9BACL</name>
<feature type="domain" description="AAA+ ATPase" evidence="1">
    <location>
        <begin position="81"/>
        <end position="224"/>
    </location>
</feature>
<dbReference type="InterPro" id="IPR003593">
    <property type="entry name" value="AAA+_ATPase"/>
</dbReference>
<evidence type="ECO:0000313" key="3">
    <source>
        <dbReference type="Proteomes" id="UP000277108"/>
    </source>
</evidence>
<dbReference type="CDD" id="cd00009">
    <property type="entry name" value="AAA"/>
    <property type="match status" value="1"/>
</dbReference>
<dbReference type="SUPFAM" id="SSF52540">
    <property type="entry name" value="P-loop containing nucleoside triphosphate hydrolases"/>
    <property type="match status" value="1"/>
</dbReference>
<dbReference type="InterPro" id="IPR002611">
    <property type="entry name" value="IstB_ATP-bd"/>
</dbReference>
<evidence type="ECO:0000259" key="1">
    <source>
        <dbReference type="SMART" id="SM00382"/>
    </source>
</evidence>
<dbReference type="InterPro" id="IPR027417">
    <property type="entry name" value="P-loop_NTPase"/>
</dbReference>